<protein>
    <submittedName>
        <fullName evidence="3">FmdB family transcriptional regulator</fullName>
    </submittedName>
</protein>
<dbReference type="NCBIfam" id="TIGR02605">
    <property type="entry name" value="CxxC_CxxC_SSSS"/>
    <property type="match status" value="1"/>
</dbReference>
<dbReference type="AlphaFoldDB" id="A0A161SAI1"/>
<dbReference type="PANTHER" id="PTHR34404">
    <property type="entry name" value="REGULATORY PROTEIN, FMDB FAMILY"/>
    <property type="match status" value="1"/>
</dbReference>
<dbReference type="InterPro" id="IPR013429">
    <property type="entry name" value="Regulatory_FmdB_Zinc_ribbon"/>
</dbReference>
<feature type="region of interest" description="Disordered" evidence="1">
    <location>
        <begin position="62"/>
        <end position="81"/>
    </location>
</feature>
<name>A0A161SAI1_9NEIS</name>
<sequence length="81" mass="8316">MPIYEYHCNACGVRKEHLQKMSDAAIAACPACGSADYHKQVSAAGFQLKGSGWYATDFKGGGSAKSGGDAGHSCSASCSHS</sequence>
<evidence type="ECO:0000256" key="1">
    <source>
        <dbReference type="SAM" id="MobiDB-lite"/>
    </source>
</evidence>
<organism evidence="3 4">
    <name type="scientific">Crenobacter luteus</name>
    <dbReference type="NCBI Taxonomy" id="1452487"/>
    <lineage>
        <taxon>Bacteria</taxon>
        <taxon>Pseudomonadati</taxon>
        <taxon>Pseudomonadota</taxon>
        <taxon>Betaproteobacteria</taxon>
        <taxon>Neisseriales</taxon>
        <taxon>Neisseriaceae</taxon>
        <taxon>Crenobacter</taxon>
    </lineage>
</organism>
<dbReference type="EMBL" id="LQQU01000017">
    <property type="protein sequence ID" value="KZE32773.1"/>
    <property type="molecule type" value="Genomic_DNA"/>
</dbReference>
<comment type="caution">
    <text evidence="3">The sequence shown here is derived from an EMBL/GenBank/DDBJ whole genome shotgun (WGS) entry which is preliminary data.</text>
</comment>
<evidence type="ECO:0000313" key="4">
    <source>
        <dbReference type="Proteomes" id="UP000076625"/>
    </source>
</evidence>
<feature type="domain" description="Putative regulatory protein FmdB zinc ribbon" evidence="2">
    <location>
        <begin position="1"/>
        <end position="42"/>
    </location>
</feature>
<gene>
    <name evidence="3" type="ORF">AVW16_10320</name>
</gene>
<evidence type="ECO:0000259" key="2">
    <source>
        <dbReference type="SMART" id="SM00834"/>
    </source>
</evidence>
<keyword evidence="4" id="KW-1185">Reference proteome</keyword>
<dbReference type="RefSeq" id="WP_066611692.1">
    <property type="nucleotide sequence ID" value="NZ_LQQU01000017.1"/>
</dbReference>
<accession>A0A161SAI1</accession>
<dbReference type="PANTHER" id="PTHR34404:SF2">
    <property type="entry name" value="CONSERVED SERINE RICH PROTEIN"/>
    <property type="match status" value="1"/>
</dbReference>
<dbReference type="STRING" id="1452487.AVW16_10320"/>
<dbReference type="Pfam" id="PF09723">
    <property type="entry name" value="Zn_ribbon_8"/>
    <property type="match status" value="1"/>
</dbReference>
<dbReference type="Proteomes" id="UP000076625">
    <property type="component" value="Unassembled WGS sequence"/>
</dbReference>
<proteinExistence type="predicted"/>
<evidence type="ECO:0000313" key="3">
    <source>
        <dbReference type="EMBL" id="KZE32773.1"/>
    </source>
</evidence>
<feature type="compositionally biased region" description="Low complexity" evidence="1">
    <location>
        <begin position="71"/>
        <end position="81"/>
    </location>
</feature>
<dbReference type="SMART" id="SM00834">
    <property type="entry name" value="CxxC_CXXC_SSSS"/>
    <property type="match status" value="1"/>
</dbReference>
<reference evidence="4" key="1">
    <citation type="submission" date="2016-01" db="EMBL/GenBank/DDBJ databases">
        <title>Draft genome of Chromobacterium sp. F49.</title>
        <authorList>
            <person name="Hong K.W."/>
        </authorList>
    </citation>
    <scope>NUCLEOTIDE SEQUENCE [LARGE SCALE GENOMIC DNA]</scope>
    <source>
        <strain evidence="4">CN10</strain>
    </source>
</reference>